<organism evidence="2 3">
    <name type="scientific">Plasmodium gaboni</name>
    <dbReference type="NCBI Taxonomy" id="647221"/>
    <lineage>
        <taxon>Eukaryota</taxon>
        <taxon>Sar</taxon>
        <taxon>Alveolata</taxon>
        <taxon>Apicomplexa</taxon>
        <taxon>Aconoidasida</taxon>
        <taxon>Haemosporida</taxon>
        <taxon>Plasmodiidae</taxon>
        <taxon>Plasmodium</taxon>
        <taxon>Plasmodium (Laverania)</taxon>
    </lineage>
</organism>
<name>A0ABY1UUW0_9APIC</name>
<evidence type="ECO:0000313" key="3">
    <source>
        <dbReference type="Proteomes" id="UP000831156"/>
    </source>
</evidence>
<feature type="region of interest" description="Disordered" evidence="1">
    <location>
        <begin position="118"/>
        <end position="139"/>
    </location>
</feature>
<proteinExistence type="predicted"/>
<feature type="compositionally biased region" description="Basic and acidic residues" evidence="1">
    <location>
        <begin position="120"/>
        <end position="139"/>
    </location>
</feature>
<evidence type="ECO:0000313" key="2">
    <source>
        <dbReference type="EMBL" id="SOV19842.1"/>
    </source>
</evidence>
<reference evidence="2" key="1">
    <citation type="submission" date="2016-09" db="EMBL/GenBank/DDBJ databases">
        <authorList>
            <consortium name="Pathogen Informatics"/>
            <person name="Sun Q."/>
            <person name="Inoue M."/>
        </authorList>
    </citation>
    <scope>NUCLEOTIDE SEQUENCE</scope>
</reference>
<dbReference type="InterPro" id="IPR038765">
    <property type="entry name" value="Papain-like_cys_pep_sf"/>
</dbReference>
<protein>
    <recommendedName>
        <fullName evidence="4">Calpain catalytic domain-containing protein</fullName>
    </recommendedName>
</protein>
<keyword evidence="3" id="KW-1185">Reference proteome</keyword>
<dbReference type="SUPFAM" id="SSF54001">
    <property type="entry name" value="Cysteine proteinases"/>
    <property type="match status" value="1"/>
</dbReference>
<feature type="region of interest" description="Disordered" evidence="1">
    <location>
        <begin position="813"/>
        <end position="845"/>
    </location>
</feature>
<dbReference type="Proteomes" id="UP000831156">
    <property type="component" value="Chromosome 14"/>
</dbReference>
<evidence type="ECO:0000256" key="1">
    <source>
        <dbReference type="SAM" id="MobiDB-lite"/>
    </source>
</evidence>
<sequence length="2027" mass="245830">MDKDIFNTHKIIEFQANQKNIFQIWKEYVKEELLLMHSEENNTCNNKINNIYNIYNTYNTYNYVYYKKIEKYNHIKSIRNFYKYADEWKELPISLECSEHIYSNYDFIKKKKDRHKKNIKHLDDKEKKSDSQSESEKLKQNENKEIINYEYDTSKSSKIFNNDNQSIKSNKLIDDIKINNKVLSYENYLDIYEKYIECLNKNIEKNLKENETCIVTYNNFINRDINIIYKENINFLKYFYSCLNIIKENKIIIPKGFYLYELIYPQTIHSFPVINKFNYYFVKLFINNKWYLIFVNLYLPYNKNNHHILSCYSTFTQEIWTHILIKALYKCFHLFHFKNYHLHIIEMLTGLKFIKSSFNINKIINNYKNNYIQCVLLNQHEKEKSTNNNKKENHNKNIQNFNIGITTMPHNTHYNNNNNNNNKNNSNKNVYKITDNNNKQNIYNQSNNSISIKNNPFFYFLICSFQDKQFISVKCSDIKPDNYIQMSNHTTNQKKEKEKEKNLLKGYKYINTKGNIQISNAQLVPLFKNTPDMDSSQKYIKPSSISTNDHDIKMIYNHNELTYKKYNIVINENTQNVIQSIKDILSNELNKFQKIKNNDDSDKSTTKNIHLKKDNKKNNKDIYKWFKDNEIEKILELINLNYSSEYQIKIDPSLKNKKIVSYLNKNKFELISLNEYIKNRLKPFKELHKSNSVKNIIPKSDQHIYIDKKKGNNNQTKNDNMDNNHILSDPNMSVLSNDCPYVILICYISIKEEQTENNKKKETNFNIKNDDIKCEKDNVNINKFWDFFIYFFPHQLCKYNNYKEIYNFDEQGKNSEQVRKKKKKRKKEKKKKKKTASQIFEARKKKKKKKEQEILFLNDMYDSNLFFKKIGERDHNEDIIPFIPCTNFLQQVLNNNDYKNYFFYNKIVKRKIRLEKNKEHFFILYTKRPEYNDFYIEWINEKKKNLDRNYMISSSFITIEEYFEKYMKMSMSFLEKKEISLKKEMLNNKVLLKFVVTINMNDKKEENDEHGQDINVNINHTTHIERINNDISQQLGHFNELINFHFYLIIKINNFNIVPYLNLYMCRIKNDDMLYIQNNIEEEENKIKNNKIKNDKIKNNKIKNDKIKNNKIKNNKIKSKKIKNNTSKKNNSIYDCEEYFNIVGTFYKYSLDELIYKIYIPLDQINKHHKYLFLLVTKKLLWKYNVNFNIYINVAYPKEDHNICYNNYDNSKKNRKKEIATDIFEVPSCCSNNTFTYTFTVSKKDICKNIMNTDDSNRSNFMNKNILHIDNKNITNMSDVQRLDSYDQKNKNIHDNLCCKNIIQIVKKIILKNKNEYTYGSIFIQLKNCHLYEYIETKIIKIEKSKKKIMTDNHFDLDFILTNYKRKVILSKKKKKNIFFKHVLLNTNDTYIIVIKVKTKNPDNSPKLDLKIINNDTYICKCDSKDIDLNKSLLDDEKNYKYKKETHSNNIIINLDILLNFIDYVHLKDDTTTYEDINTEIDKYKEHKKIDIEQLKFCFSQNILGNIFDFKNEMLLYFKRNYENIYMHIIKNLCDFNNYNKENHQTEYIKRLNDNKKNYNNNKLYINKINDKDKNIKIDHINRQNIKKSIINNISDNNIGSYQENNNLYLNQNVFHYITSNILKYDEESLRYIFYKFFENNIKEIHINKFIEICKNIENIENIKNCSFLIKIEQKIEKNNIFLQSIDNHNNIYNNNNYDIKEKIKYNDNHIINQDNDILFKDIFTYGKKIQNIINDIINFYKIKNKEFNLLKCKMDAELQLNEKCIDNFDFSLNNNNNTNTEIFIKNKNIKQIKYIIYYNYKQKEIHIEKQKKKKKFYKSSNYIKERYNQWYKKIIINKTINNINDLINITNNLDNYMDLYSLKEMNKNIIKNIKERKIFLSNFKNNINQKKLKKFQHNEFNNLYRKALQLNIHIYNKEYIKIIKNYIHIFNLLNQIKLLFKNMEWKKKKYTNNFQDIQINDILTDHNIFIHLYKKCIYLITNINHIQLNYNYQNIYKDSTQLYHIITNHELQQNKDLINKNKNSPK</sequence>
<accession>A0ABY1UUW0</accession>
<feature type="compositionally biased region" description="Basic residues" evidence="1">
    <location>
        <begin position="819"/>
        <end position="835"/>
    </location>
</feature>
<gene>
    <name evidence="2" type="ORF">PGABG01_1470600</name>
</gene>
<dbReference type="EMBL" id="LT969437">
    <property type="protein sequence ID" value="SOV19842.1"/>
    <property type="molecule type" value="Genomic_DNA"/>
</dbReference>
<evidence type="ECO:0008006" key="4">
    <source>
        <dbReference type="Google" id="ProtNLM"/>
    </source>
</evidence>